<organism evidence="5 6">
    <name type="scientific">Truncatella angustata</name>
    <dbReference type="NCBI Taxonomy" id="152316"/>
    <lineage>
        <taxon>Eukaryota</taxon>
        <taxon>Fungi</taxon>
        <taxon>Dikarya</taxon>
        <taxon>Ascomycota</taxon>
        <taxon>Pezizomycotina</taxon>
        <taxon>Sordariomycetes</taxon>
        <taxon>Xylariomycetidae</taxon>
        <taxon>Amphisphaeriales</taxon>
        <taxon>Sporocadaceae</taxon>
        <taxon>Truncatella</taxon>
    </lineage>
</organism>
<comment type="caution">
    <text evidence="5">The sequence shown here is derived from an EMBL/GenBank/DDBJ whole genome shotgun (WGS) entry which is preliminary data.</text>
</comment>
<comment type="similarity">
    <text evidence="1">Belongs to the peptidase S51 family.</text>
</comment>
<evidence type="ECO:0000256" key="2">
    <source>
        <dbReference type="ARBA" id="ARBA00022670"/>
    </source>
</evidence>
<dbReference type="AlphaFoldDB" id="A0A9P8RQD0"/>
<dbReference type="GeneID" id="70136927"/>
<dbReference type="InterPro" id="IPR005320">
    <property type="entry name" value="Peptidase_S51"/>
</dbReference>
<dbReference type="EMBL" id="JAGPXC010000008">
    <property type="protein sequence ID" value="KAH6647867.1"/>
    <property type="molecule type" value="Genomic_DNA"/>
</dbReference>
<accession>A0A9P8RQD0</accession>
<dbReference type="InterPro" id="IPR029062">
    <property type="entry name" value="Class_I_gatase-like"/>
</dbReference>
<dbReference type="OrthoDB" id="5240842at2759"/>
<evidence type="ECO:0000313" key="6">
    <source>
        <dbReference type="Proteomes" id="UP000758603"/>
    </source>
</evidence>
<keyword evidence="3" id="KW-0378">Hydrolase</keyword>
<dbReference type="Proteomes" id="UP000758603">
    <property type="component" value="Unassembled WGS sequence"/>
</dbReference>
<dbReference type="GO" id="GO:0008236">
    <property type="term" value="F:serine-type peptidase activity"/>
    <property type="evidence" value="ECO:0007669"/>
    <property type="project" value="UniProtKB-KW"/>
</dbReference>
<dbReference type="GO" id="GO:0006508">
    <property type="term" value="P:proteolysis"/>
    <property type="evidence" value="ECO:0007669"/>
    <property type="project" value="UniProtKB-KW"/>
</dbReference>
<protein>
    <submittedName>
        <fullName evidence="5">Class I glutamine amidotransferase-like protein</fullName>
    </submittedName>
</protein>
<evidence type="ECO:0000256" key="1">
    <source>
        <dbReference type="ARBA" id="ARBA00006534"/>
    </source>
</evidence>
<gene>
    <name evidence="5" type="ORF">BKA67DRAFT_662619</name>
</gene>
<keyword evidence="6" id="KW-1185">Reference proteome</keyword>
<proteinExistence type="inferred from homology"/>
<sequence>MPYLGGGGSEDDESLLWDLVFQPPQRVAVWPYAMPPSKIPDTMRWIKRALSKRGDFEVEIGETAPDFGLARADVLAIPGGNTFDLLAWVQQNDLEQSVKDFLARGGKVYGGSAGAILLGADIAICDVETGGLDVNKIGLKDTRSLNLLSGAVVFPHYDPVDAAYVFTCQKWADENHVVVVAIPEKSGVAVDGETGYLNTGPEDVVLFKPQQEPVACGAGHRFLL</sequence>
<dbReference type="Gene3D" id="3.40.50.880">
    <property type="match status" value="1"/>
</dbReference>
<reference evidence="5" key="1">
    <citation type="journal article" date="2021" name="Nat. Commun.">
        <title>Genetic determinants of endophytism in the Arabidopsis root mycobiome.</title>
        <authorList>
            <person name="Mesny F."/>
            <person name="Miyauchi S."/>
            <person name="Thiergart T."/>
            <person name="Pickel B."/>
            <person name="Atanasova L."/>
            <person name="Karlsson M."/>
            <person name="Huettel B."/>
            <person name="Barry K.W."/>
            <person name="Haridas S."/>
            <person name="Chen C."/>
            <person name="Bauer D."/>
            <person name="Andreopoulos W."/>
            <person name="Pangilinan J."/>
            <person name="LaButti K."/>
            <person name="Riley R."/>
            <person name="Lipzen A."/>
            <person name="Clum A."/>
            <person name="Drula E."/>
            <person name="Henrissat B."/>
            <person name="Kohler A."/>
            <person name="Grigoriev I.V."/>
            <person name="Martin F.M."/>
            <person name="Hacquard S."/>
        </authorList>
    </citation>
    <scope>NUCLEOTIDE SEQUENCE</scope>
    <source>
        <strain evidence="5">MPI-SDFR-AT-0073</strain>
    </source>
</reference>
<keyword evidence="4" id="KW-0720">Serine protease</keyword>
<keyword evidence="2" id="KW-0645">Protease</keyword>
<dbReference type="SUPFAM" id="SSF52317">
    <property type="entry name" value="Class I glutamine amidotransferase-like"/>
    <property type="match status" value="1"/>
</dbReference>
<evidence type="ECO:0000256" key="4">
    <source>
        <dbReference type="ARBA" id="ARBA00022825"/>
    </source>
</evidence>
<keyword evidence="5" id="KW-0315">Glutamine amidotransferase</keyword>
<name>A0A9P8RQD0_9PEZI</name>
<dbReference type="RefSeq" id="XP_045954379.1">
    <property type="nucleotide sequence ID" value="XM_046108036.1"/>
</dbReference>
<evidence type="ECO:0000256" key="3">
    <source>
        <dbReference type="ARBA" id="ARBA00022801"/>
    </source>
</evidence>
<dbReference type="Pfam" id="PF03575">
    <property type="entry name" value="Peptidase_S51"/>
    <property type="match status" value="1"/>
</dbReference>
<evidence type="ECO:0000313" key="5">
    <source>
        <dbReference type="EMBL" id="KAH6647867.1"/>
    </source>
</evidence>